<dbReference type="EMBL" id="BAAAZH010000011">
    <property type="protein sequence ID" value="GAA4115554.1"/>
    <property type="molecule type" value="Genomic_DNA"/>
</dbReference>
<accession>A0ABP7XGB2</accession>
<dbReference type="InterPro" id="IPR008279">
    <property type="entry name" value="PEP-util_enz_mobile_dom"/>
</dbReference>
<dbReference type="PANTHER" id="PTHR43615:SF1">
    <property type="entry name" value="PPDK_N DOMAIN-CONTAINING PROTEIN"/>
    <property type="match status" value="1"/>
</dbReference>
<evidence type="ECO:0000313" key="2">
    <source>
        <dbReference type="EMBL" id="GAA4115554.1"/>
    </source>
</evidence>
<evidence type="ECO:0000259" key="1">
    <source>
        <dbReference type="Pfam" id="PF00391"/>
    </source>
</evidence>
<organism evidence="2 3">
    <name type="scientific">Nocardioides fonticola</name>
    <dbReference type="NCBI Taxonomy" id="450363"/>
    <lineage>
        <taxon>Bacteria</taxon>
        <taxon>Bacillati</taxon>
        <taxon>Actinomycetota</taxon>
        <taxon>Actinomycetes</taxon>
        <taxon>Propionibacteriales</taxon>
        <taxon>Nocardioidaceae</taxon>
        <taxon>Nocardioides</taxon>
    </lineage>
</organism>
<reference evidence="3" key="1">
    <citation type="journal article" date="2019" name="Int. J. Syst. Evol. Microbiol.">
        <title>The Global Catalogue of Microorganisms (GCM) 10K type strain sequencing project: providing services to taxonomists for standard genome sequencing and annotation.</title>
        <authorList>
            <consortium name="The Broad Institute Genomics Platform"/>
            <consortium name="The Broad Institute Genome Sequencing Center for Infectious Disease"/>
            <person name="Wu L."/>
            <person name="Ma J."/>
        </authorList>
    </citation>
    <scope>NUCLEOTIDE SEQUENCE [LARGE SCALE GENOMIC DNA]</scope>
    <source>
        <strain evidence="3">JCM 16703</strain>
    </source>
</reference>
<dbReference type="Gene3D" id="3.50.30.10">
    <property type="entry name" value="Phosphohistidine domain"/>
    <property type="match status" value="1"/>
</dbReference>
<dbReference type="InterPro" id="IPR036637">
    <property type="entry name" value="Phosphohistidine_dom_sf"/>
</dbReference>
<protein>
    <recommendedName>
        <fullName evidence="1">PEP-utilising enzyme mobile domain-containing protein</fullName>
    </recommendedName>
</protein>
<dbReference type="Pfam" id="PF00391">
    <property type="entry name" value="PEP-utilizers"/>
    <property type="match status" value="1"/>
</dbReference>
<proteinExistence type="predicted"/>
<dbReference type="InterPro" id="IPR051549">
    <property type="entry name" value="PEP_Utilizing_Enz"/>
</dbReference>
<sequence>MTTTPDTPVAGTVIEFDTPFVGDDLYTRANAGEVFPELLSPLSWTLLGPALERGFMRCMADDFAAIEPLPGGYRACGRMAGRLHLNLSVFRTVAERAPGSSADDLDKQYFGDAVASGLPGHPKEKVPLTTTLRCTGAGLRTMASIDRRVKRETRLAAEAAAARTALLASGPTPRQALDAARGELDLYSALFGSHVTARALTASAVSLAMGALTKRGLSDDQALALISDIPDIESAKPSKELSAIAAAAAPAARSAVLEGADWAELGAATDPDIVALRTELEAFLATYGHRGVNEFDPAWPVWGTQPDAVLSLLRRILAAGAGTERARTPGEVPGGVAGFLVRNARKAIHRAENTKDNIIRVCHDLRLYLDAAFAGLAEQLTREEALALSIEELLAVADGGPVPGELIARRRAEIEAALLITPAEWSMHELTVAHEEAAAGITELVGLAGSQGVVRGRVRVMRDVDDAFEDDEVLVAATTDTAWTPLFLAAAAVVTDTGGPLSHATIVARELGIPAVVNTKTAVRDLQDGDLVEVDGTAGVVRIIERGASA</sequence>
<evidence type="ECO:0000313" key="3">
    <source>
        <dbReference type="Proteomes" id="UP001501495"/>
    </source>
</evidence>
<name>A0ABP7XGB2_9ACTN</name>
<keyword evidence="3" id="KW-1185">Reference proteome</keyword>
<gene>
    <name evidence="2" type="ORF">GCM10022215_14490</name>
</gene>
<dbReference type="RefSeq" id="WP_344732625.1">
    <property type="nucleotide sequence ID" value="NZ_BAAAZH010000011.1"/>
</dbReference>
<dbReference type="PANTHER" id="PTHR43615">
    <property type="entry name" value="PHOSPHOENOLPYRUVATE SYNTHASE-RELATED"/>
    <property type="match status" value="1"/>
</dbReference>
<feature type="domain" description="PEP-utilising enzyme mobile" evidence="1">
    <location>
        <begin position="468"/>
        <end position="539"/>
    </location>
</feature>
<dbReference type="SUPFAM" id="SSF52009">
    <property type="entry name" value="Phosphohistidine domain"/>
    <property type="match status" value="1"/>
</dbReference>
<dbReference type="Proteomes" id="UP001501495">
    <property type="component" value="Unassembled WGS sequence"/>
</dbReference>
<comment type="caution">
    <text evidence="2">The sequence shown here is derived from an EMBL/GenBank/DDBJ whole genome shotgun (WGS) entry which is preliminary data.</text>
</comment>